<dbReference type="EC" id="2.5.1.145" evidence="7"/>
<gene>
    <name evidence="7" type="primary">lgt</name>
    <name evidence="8" type="ORF">DPQ33_10270</name>
</gene>
<dbReference type="GO" id="GO:0008961">
    <property type="term" value="F:phosphatidylglycerol-prolipoprotein diacylglyceryl transferase activity"/>
    <property type="evidence" value="ECO:0007669"/>
    <property type="project" value="UniProtKB-UniRule"/>
</dbReference>
<sequence>MIPYPQIDPVIFEIGPLGIRWYGLMYVLGFLAAWLLGRWRASRSPQSVLSPVEVDDLITYCIVGLLVGARMGYVLFYDFASFAQNPLEIFKLWHGGMSFHGGAIGVAAAFALFSRIKSKPLLGVTDFTVVLAPPGLFFGRLGNFINAELWGRPTDVPWAMVFPGMAAGNVPRHPSQLYEAALEGVVLFALLWWYSSRPRPRGSVTGFFLMGYGAFRFLVEFTRQPDAHLGFVAWDWLTMGQLLSAPMILLGLALVAISYVRRP</sequence>
<keyword evidence="9" id="KW-1185">Reference proteome</keyword>
<feature type="transmembrane region" description="Helical" evidence="7">
    <location>
        <begin position="57"/>
        <end position="77"/>
    </location>
</feature>
<keyword evidence="6 7" id="KW-0472">Membrane</keyword>
<dbReference type="OrthoDB" id="871140at2"/>
<dbReference type="InterPro" id="IPR001640">
    <property type="entry name" value="Lgt"/>
</dbReference>
<organism evidence="8 9">
    <name type="scientific">Oceanidesulfovibrio indonesiensis</name>
    <dbReference type="NCBI Taxonomy" id="54767"/>
    <lineage>
        <taxon>Bacteria</taxon>
        <taxon>Pseudomonadati</taxon>
        <taxon>Thermodesulfobacteriota</taxon>
        <taxon>Desulfovibrionia</taxon>
        <taxon>Desulfovibrionales</taxon>
        <taxon>Desulfovibrionaceae</taxon>
        <taxon>Oceanidesulfovibrio</taxon>
    </lineage>
</organism>
<feature type="transmembrane region" description="Helical" evidence="7">
    <location>
        <begin position="97"/>
        <end position="114"/>
    </location>
</feature>
<keyword evidence="3 7" id="KW-0808">Transferase</keyword>
<dbReference type="PANTHER" id="PTHR30589:SF0">
    <property type="entry name" value="PHOSPHATIDYLGLYCEROL--PROLIPOPROTEIN DIACYLGLYCERYL TRANSFERASE"/>
    <property type="match status" value="1"/>
</dbReference>
<keyword evidence="4 7" id="KW-0812">Transmembrane</keyword>
<proteinExistence type="inferred from homology"/>
<dbReference type="EMBL" id="QMIE01000008">
    <property type="protein sequence ID" value="TVM17167.1"/>
    <property type="molecule type" value="Genomic_DNA"/>
</dbReference>
<comment type="catalytic activity">
    <reaction evidence="7">
        <text>L-cysteinyl-[prolipoprotein] + a 1,2-diacyl-sn-glycero-3-phospho-(1'-sn-glycerol) = an S-1,2-diacyl-sn-glyceryl-L-cysteinyl-[prolipoprotein] + sn-glycerol 1-phosphate + H(+)</text>
        <dbReference type="Rhea" id="RHEA:56712"/>
        <dbReference type="Rhea" id="RHEA-COMP:14679"/>
        <dbReference type="Rhea" id="RHEA-COMP:14680"/>
        <dbReference type="ChEBI" id="CHEBI:15378"/>
        <dbReference type="ChEBI" id="CHEBI:29950"/>
        <dbReference type="ChEBI" id="CHEBI:57685"/>
        <dbReference type="ChEBI" id="CHEBI:64716"/>
        <dbReference type="ChEBI" id="CHEBI:140658"/>
        <dbReference type="EC" id="2.5.1.145"/>
    </reaction>
</comment>
<feature type="transmembrane region" description="Helical" evidence="7">
    <location>
        <begin position="239"/>
        <end position="260"/>
    </location>
</feature>
<dbReference type="Proteomes" id="UP000448292">
    <property type="component" value="Unassembled WGS sequence"/>
</dbReference>
<evidence type="ECO:0000256" key="6">
    <source>
        <dbReference type="ARBA" id="ARBA00023136"/>
    </source>
</evidence>
<dbReference type="PANTHER" id="PTHR30589">
    <property type="entry name" value="PROLIPOPROTEIN DIACYLGLYCERYL TRANSFERASE"/>
    <property type="match status" value="1"/>
</dbReference>
<evidence type="ECO:0000256" key="5">
    <source>
        <dbReference type="ARBA" id="ARBA00022989"/>
    </source>
</evidence>
<evidence type="ECO:0000313" key="8">
    <source>
        <dbReference type="EMBL" id="TVM17167.1"/>
    </source>
</evidence>
<evidence type="ECO:0000256" key="1">
    <source>
        <dbReference type="ARBA" id="ARBA00007150"/>
    </source>
</evidence>
<dbReference type="GO" id="GO:0005886">
    <property type="term" value="C:plasma membrane"/>
    <property type="evidence" value="ECO:0007669"/>
    <property type="project" value="UniProtKB-SubCell"/>
</dbReference>
<comment type="similarity">
    <text evidence="1 7">Belongs to the Lgt family.</text>
</comment>
<evidence type="ECO:0000256" key="4">
    <source>
        <dbReference type="ARBA" id="ARBA00022692"/>
    </source>
</evidence>
<comment type="function">
    <text evidence="7">Catalyzes the transfer of the diacylglyceryl group from phosphatidylglycerol to the sulfhydryl group of the N-terminal cysteine of a prolipoprotein, the first step in the formation of mature lipoproteins.</text>
</comment>
<dbReference type="HAMAP" id="MF_01147">
    <property type="entry name" value="Lgt"/>
    <property type="match status" value="1"/>
</dbReference>
<feature type="transmembrane region" description="Helical" evidence="7">
    <location>
        <begin position="202"/>
        <end position="219"/>
    </location>
</feature>
<dbReference type="RefSeq" id="WP_144303125.1">
    <property type="nucleotide sequence ID" value="NZ_QMIE01000008.1"/>
</dbReference>
<protein>
    <recommendedName>
        <fullName evidence="7">Phosphatidylglycerol--prolipoprotein diacylglyceryl transferase</fullName>
        <ecNumber evidence="7">2.5.1.145</ecNumber>
    </recommendedName>
</protein>
<evidence type="ECO:0000256" key="2">
    <source>
        <dbReference type="ARBA" id="ARBA00022475"/>
    </source>
</evidence>
<name>A0A7M3MF38_9BACT</name>
<dbReference type="Pfam" id="PF01790">
    <property type="entry name" value="LGT"/>
    <property type="match status" value="1"/>
</dbReference>
<reference evidence="8 9" key="1">
    <citation type="submission" date="2018-06" db="EMBL/GenBank/DDBJ databases">
        <title>Complete genome of Desulfovibrio indonesiensis P37SLT.</title>
        <authorList>
            <person name="Crispim J.S."/>
            <person name="Vidigal P.M.P."/>
            <person name="Silva L.C.F."/>
            <person name="Laguardia C.N."/>
            <person name="Araujo L.C."/>
            <person name="Dias R.S."/>
            <person name="Sousa M.P."/>
            <person name="Paula S.O."/>
            <person name="Silva C."/>
        </authorList>
    </citation>
    <scope>NUCLEOTIDE SEQUENCE [LARGE SCALE GENOMIC DNA]</scope>
    <source>
        <strain evidence="8 9">P37SLT</strain>
    </source>
</reference>
<feature type="transmembrane region" description="Helical" evidence="7">
    <location>
        <begin position="177"/>
        <end position="195"/>
    </location>
</feature>
<feature type="transmembrane region" description="Helical" evidence="7">
    <location>
        <begin position="19"/>
        <end position="36"/>
    </location>
</feature>
<evidence type="ECO:0000313" key="9">
    <source>
        <dbReference type="Proteomes" id="UP000448292"/>
    </source>
</evidence>
<dbReference type="NCBIfam" id="TIGR00544">
    <property type="entry name" value="lgt"/>
    <property type="match status" value="1"/>
</dbReference>
<comment type="caution">
    <text evidence="8">The sequence shown here is derived from an EMBL/GenBank/DDBJ whole genome shotgun (WGS) entry which is preliminary data.</text>
</comment>
<keyword evidence="8" id="KW-0449">Lipoprotein</keyword>
<dbReference type="GO" id="GO:0042158">
    <property type="term" value="P:lipoprotein biosynthetic process"/>
    <property type="evidence" value="ECO:0007669"/>
    <property type="project" value="UniProtKB-UniRule"/>
</dbReference>
<dbReference type="AlphaFoldDB" id="A0A7M3MF38"/>
<accession>A0A7M3MF38</accession>
<dbReference type="UniPathway" id="UPA00664"/>
<dbReference type="PROSITE" id="PS01311">
    <property type="entry name" value="LGT"/>
    <property type="match status" value="1"/>
</dbReference>
<comment type="subcellular location">
    <subcellularLocation>
        <location evidence="7">Cell membrane</location>
        <topology evidence="7">Multi-pass membrane protein</topology>
    </subcellularLocation>
</comment>
<keyword evidence="5 7" id="KW-1133">Transmembrane helix</keyword>
<evidence type="ECO:0000256" key="3">
    <source>
        <dbReference type="ARBA" id="ARBA00022679"/>
    </source>
</evidence>
<feature type="transmembrane region" description="Helical" evidence="7">
    <location>
        <begin position="121"/>
        <end position="141"/>
    </location>
</feature>
<comment type="pathway">
    <text evidence="7">Protein modification; lipoprotein biosynthesis (diacylglyceryl transfer).</text>
</comment>
<feature type="binding site" evidence="7">
    <location>
        <position position="140"/>
    </location>
    <ligand>
        <name>a 1,2-diacyl-sn-glycero-3-phospho-(1'-sn-glycerol)</name>
        <dbReference type="ChEBI" id="CHEBI:64716"/>
    </ligand>
</feature>
<evidence type="ECO:0000256" key="7">
    <source>
        <dbReference type="HAMAP-Rule" id="MF_01147"/>
    </source>
</evidence>
<keyword evidence="2 7" id="KW-1003">Cell membrane</keyword>